<dbReference type="EMBL" id="UYYB01030039">
    <property type="protein sequence ID" value="VDM73328.1"/>
    <property type="molecule type" value="Genomic_DNA"/>
</dbReference>
<dbReference type="InterPro" id="IPR018170">
    <property type="entry name" value="Aldo/ket_reductase_CS"/>
</dbReference>
<feature type="domain" description="NADP-dependent oxidoreductase" evidence="1">
    <location>
        <begin position="57"/>
        <end position="98"/>
    </location>
</feature>
<sequence length="117" mass="13273">MTLTYSSPLDPQRSSFLNISLVPNEFALSNSNYRDLPFMVAWCAPQQNLEIQMIVGKAVETALKAGYRHIDCAWIYGNQAEIGETLKHLFSSDYKQEQIQWPDKKAKLQKSPVGGEH</sequence>
<accession>A0A3P7L1Z6</accession>
<reference evidence="2 3" key="1">
    <citation type="submission" date="2018-11" db="EMBL/GenBank/DDBJ databases">
        <authorList>
            <consortium name="Pathogen Informatics"/>
        </authorList>
    </citation>
    <scope>NUCLEOTIDE SEQUENCE [LARGE SCALE GENOMIC DNA]</scope>
</reference>
<dbReference type="InterPro" id="IPR023210">
    <property type="entry name" value="NADP_OxRdtase_dom"/>
</dbReference>
<protein>
    <recommendedName>
        <fullName evidence="1">NADP-dependent oxidoreductase domain-containing protein</fullName>
    </recommendedName>
</protein>
<gene>
    <name evidence="2" type="ORF">SVUK_LOCUS8326</name>
</gene>
<proteinExistence type="predicted"/>
<dbReference type="Gene3D" id="3.20.20.100">
    <property type="entry name" value="NADP-dependent oxidoreductase domain"/>
    <property type="match status" value="1"/>
</dbReference>
<dbReference type="Pfam" id="PF00248">
    <property type="entry name" value="Aldo_ket_red"/>
    <property type="match status" value="1"/>
</dbReference>
<dbReference type="InterPro" id="IPR036812">
    <property type="entry name" value="NAD(P)_OxRdtase_dom_sf"/>
</dbReference>
<name>A0A3P7L1Z6_STRVU</name>
<evidence type="ECO:0000313" key="2">
    <source>
        <dbReference type="EMBL" id="VDM73328.1"/>
    </source>
</evidence>
<keyword evidence="3" id="KW-1185">Reference proteome</keyword>
<dbReference type="OrthoDB" id="416253at2759"/>
<dbReference type="SUPFAM" id="SSF51430">
    <property type="entry name" value="NAD(P)-linked oxidoreductase"/>
    <property type="match status" value="1"/>
</dbReference>
<dbReference type="AlphaFoldDB" id="A0A3P7L1Z6"/>
<dbReference type="Proteomes" id="UP000270094">
    <property type="component" value="Unassembled WGS sequence"/>
</dbReference>
<dbReference type="GO" id="GO:0016491">
    <property type="term" value="F:oxidoreductase activity"/>
    <property type="evidence" value="ECO:0007669"/>
    <property type="project" value="InterPro"/>
</dbReference>
<dbReference type="PROSITE" id="PS00798">
    <property type="entry name" value="ALDOKETO_REDUCTASE_1"/>
    <property type="match status" value="1"/>
</dbReference>
<organism evidence="2 3">
    <name type="scientific">Strongylus vulgaris</name>
    <name type="common">Blood worm</name>
    <dbReference type="NCBI Taxonomy" id="40348"/>
    <lineage>
        <taxon>Eukaryota</taxon>
        <taxon>Metazoa</taxon>
        <taxon>Ecdysozoa</taxon>
        <taxon>Nematoda</taxon>
        <taxon>Chromadorea</taxon>
        <taxon>Rhabditida</taxon>
        <taxon>Rhabditina</taxon>
        <taxon>Rhabditomorpha</taxon>
        <taxon>Strongyloidea</taxon>
        <taxon>Strongylidae</taxon>
        <taxon>Strongylus</taxon>
    </lineage>
</organism>
<evidence type="ECO:0000259" key="1">
    <source>
        <dbReference type="Pfam" id="PF00248"/>
    </source>
</evidence>
<evidence type="ECO:0000313" key="3">
    <source>
        <dbReference type="Proteomes" id="UP000270094"/>
    </source>
</evidence>